<sequence>MEVRPSRWLIALGFTLIFAVSLQSWARPLPAADQECLACHGEAGMKSGSGRSLHVDAAKFKNSMHAALGCTDCHIGVKEYPHPKGMRLPNCSTCHEDPASQLPKSVHSILGTGTGACASCHGQAHEVQAAEKILPTQCATCHEDAVHGYQLGVHAVARKDGDGQAPTCTACHGGPHQILAASDPDSPVSHIHIPNTCAKCHAQKFVMERAGFSTQPYYSYEESVHGKAVAAGSTKAAVCTDCHGVHEIRPASDDKSSIFKFNVPGTCAKCHTAVEQEFMQSIHGQAVSRGISQAPVCTDCHGIHTIKSHLDPNSPVTAQNVAQATCARCHEGVRLSQELGVEGRRSTTYLASYHGLAARGGSQVVANCASCHGTHSIFPSTDPRSTIYPGNLARTCGQCHPGVTEKFATAKVHVDAPLSADIGSKAVRWIRSFYLSMIFAVIGGMLAHNFIIWRAKLLARRKTEQHFVERMPLRFRWQHAALLTSFIVLVLTGFALKFPDSWFASMLSLGEQKRHLLHRIAAVVLIGVSLYHMFDILLAREGRRLLRDLFPTLDDVRGAWQNLAYYLGLTTNKPEFPRFNYAEKAEYWALVWGMIVMAVTGVMLWAKVVVGNHLPRWWLDIATAIHFYEAVLATLAIVVWHFYQVFLDPDVYPMNWAWWDGKMTLHHYREEHGLDRAPLMEASDGSSEATVEAVPGGESDSAEVKHGH</sequence>
<evidence type="ECO:0000256" key="4">
    <source>
        <dbReference type="ARBA" id="ARBA00022692"/>
    </source>
</evidence>
<keyword evidence="8 12" id="KW-1133">Transmembrane helix</keyword>
<keyword evidence="6" id="KW-0732">Signal</keyword>
<dbReference type="GO" id="GO:0046872">
    <property type="term" value="F:metal ion binding"/>
    <property type="evidence" value="ECO:0007669"/>
    <property type="project" value="UniProtKB-KW"/>
</dbReference>
<proteinExistence type="predicted"/>
<keyword evidence="4 12" id="KW-0812">Transmembrane</keyword>
<dbReference type="AlphaFoldDB" id="A0A2U3K4K9"/>
<evidence type="ECO:0000256" key="6">
    <source>
        <dbReference type="ARBA" id="ARBA00022729"/>
    </source>
</evidence>
<gene>
    <name evidence="15" type="ORF">SBA1_1310007</name>
</gene>
<dbReference type="Pfam" id="PF02085">
    <property type="entry name" value="Cytochrom_CIII"/>
    <property type="match status" value="1"/>
</dbReference>
<dbReference type="Gene3D" id="1.20.950.20">
    <property type="entry name" value="Transmembrane di-heme cytochromes, Chain C"/>
    <property type="match status" value="1"/>
</dbReference>
<dbReference type="Pfam" id="PF01292">
    <property type="entry name" value="Ni_hydr_CYTB"/>
    <property type="match status" value="1"/>
</dbReference>
<evidence type="ECO:0000256" key="12">
    <source>
        <dbReference type="SAM" id="Phobius"/>
    </source>
</evidence>
<feature type="transmembrane region" description="Helical" evidence="12">
    <location>
        <begin position="433"/>
        <end position="455"/>
    </location>
</feature>
<evidence type="ECO:0000256" key="3">
    <source>
        <dbReference type="ARBA" id="ARBA00022617"/>
    </source>
</evidence>
<dbReference type="InterPro" id="IPR051829">
    <property type="entry name" value="Multiheme_Cytochr_ET"/>
</dbReference>
<dbReference type="PANTHER" id="PTHR35038:SF6">
    <property type="entry name" value="SURFACE LOCALIZED DECAHEME CYTOCHROME C LIPOPROTEIN"/>
    <property type="match status" value="1"/>
</dbReference>
<name>A0A2U3K4K9_9BACT</name>
<evidence type="ECO:0000256" key="2">
    <source>
        <dbReference type="ARBA" id="ARBA00022448"/>
    </source>
</evidence>
<dbReference type="Proteomes" id="UP000238701">
    <property type="component" value="Unassembled WGS sequence"/>
</dbReference>
<feature type="domain" description="Cytochrome b561 bacterial/Ni-hydrogenase" evidence="13">
    <location>
        <begin position="470"/>
        <end position="647"/>
    </location>
</feature>
<dbReference type="Gene3D" id="3.90.10.10">
    <property type="entry name" value="Cytochrome C3"/>
    <property type="match status" value="1"/>
</dbReference>
<keyword evidence="5" id="KW-0479">Metal-binding</keyword>
<keyword evidence="10 12" id="KW-0472">Membrane</keyword>
<dbReference type="EMBL" id="OMOD01000037">
    <property type="protein sequence ID" value="SPF34586.1"/>
    <property type="molecule type" value="Genomic_DNA"/>
</dbReference>
<feature type="transmembrane region" description="Helical" evidence="12">
    <location>
        <begin position="626"/>
        <end position="646"/>
    </location>
</feature>
<evidence type="ECO:0000256" key="11">
    <source>
        <dbReference type="SAM" id="MobiDB-lite"/>
    </source>
</evidence>
<evidence type="ECO:0000256" key="7">
    <source>
        <dbReference type="ARBA" id="ARBA00022982"/>
    </source>
</evidence>
<feature type="transmembrane region" description="Helical" evidence="12">
    <location>
        <begin position="476"/>
        <end position="496"/>
    </location>
</feature>
<feature type="transmembrane region" description="Helical" evidence="12">
    <location>
        <begin position="587"/>
        <end position="606"/>
    </location>
</feature>
<evidence type="ECO:0000259" key="14">
    <source>
        <dbReference type="Pfam" id="PF02085"/>
    </source>
</evidence>
<dbReference type="InterPro" id="IPR036280">
    <property type="entry name" value="Multihaem_cyt_sf"/>
</dbReference>
<keyword evidence="2" id="KW-0813">Transport</keyword>
<protein>
    <submittedName>
        <fullName evidence="15">Cytochrome b subunit of formate dehydrogenase-like protein</fullName>
    </submittedName>
</protein>
<dbReference type="GO" id="GO:0020037">
    <property type="term" value="F:heme binding"/>
    <property type="evidence" value="ECO:0007669"/>
    <property type="project" value="InterPro"/>
</dbReference>
<reference evidence="16" key="1">
    <citation type="submission" date="2018-02" db="EMBL/GenBank/DDBJ databases">
        <authorList>
            <person name="Hausmann B."/>
        </authorList>
    </citation>
    <scope>NUCLEOTIDE SEQUENCE [LARGE SCALE GENOMIC DNA]</scope>
    <source>
        <strain evidence="16">Peat soil MAG SbA1</strain>
    </source>
</reference>
<feature type="transmembrane region" description="Helical" evidence="12">
    <location>
        <begin position="516"/>
        <end position="538"/>
    </location>
</feature>
<evidence type="ECO:0000256" key="10">
    <source>
        <dbReference type="ARBA" id="ARBA00023136"/>
    </source>
</evidence>
<dbReference type="Gene3D" id="1.10.780.10">
    <property type="entry name" value="Hydroxylamine Oxidoreductase, Chain A, domain 1"/>
    <property type="match status" value="1"/>
</dbReference>
<feature type="domain" description="Class III cytochrome C" evidence="14">
    <location>
        <begin position="55"/>
        <end position="142"/>
    </location>
</feature>
<dbReference type="CDD" id="cd08168">
    <property type="entry name" value="Cytochrom_C3"/>
    <property type="match status" value="1"/>
</dbReference>
<evidence type="ECO:0000256" key="9">
    <source>
        <dbReference type="ARBA" id="ARBA00023004"/>
    </source>
</evidence>
<evidence type="ECO:0000256" key="8">
    <source>
        <dbReference type="ARBA" id="ARBA00022989"/>
    </source>
</evidence>
<feature type="region of interest" description="Disordered" evidence="11">
    <location>
        <begin position="679"/>
        <end position="708"/>
    </location>
</feature>
<evidence type="ECO:0000313" key="15">
    <source>
        <dbReference type="EMBL" id="SPF34586.1"/>
    </source>
</evidence>
<dbReference type="OrthoDB" id="9814800at2"/>
<dbReference type="InterPro" id="IPR011577">
    <property type="entry name" value="Cyt_b561_bac/Ni-Hgenase"/>
</dbReference>
<evidence type="ECO:0000256" key="1">
    <source>
        <dbReference type="ARBA" id="ARBA00004141"/>
    </source>
</evidence>
<keyword evidence="9" id="KW-0408">Iron</keyword>
<keyword evidence="7" id="KW-0249">Electron transport</keyword>
<dbReference type="PANTHER" id="PTHR35038">
    <property type="entry name" value="DISSIMILATORY SULFITE REDUCTASE SIRA"/>
    <property type="match status" value="1"/>
</dbReference>
<accession>A0A2U3K4K9</accession>
<evidence type="ECO:0000259" key="13">
    <source>
        <dbReference type="Pfam" id="PF01292"/>
    </source>
</evidence>
<dbReference type="GO" id="GO:0009055">
    <property type="term" value="F:electron transfer activity"/>
    <property type="evidence" value="ECO:0007669"/>
    <property type="project" value="InterPro"/>
</dbReference>
<dbReference type="GO" id="GO:0016020">
    <property type="term" value="C:membrane"/>
    <property type="evidence" value="ECO:0007669"/>
    <property type="project" value="UniProtKB-SubCell"/>
</dbReference>
<dbReference type="InterPro" id="IPR020942">
    <property type="entry name" value="Cyt_c_III_dom"/>
</dbReference>
<evidence type="ECO:0000313" key="16">
    <source>
        <dbReference type="Proteomes" id="UP000238701"/>
    </source>
</evidence>
<comment type="subcellular location">
    <subcellularLocation>
        <location evidence="1">Membrane</location>
        <topology evidence="1">Multi-pass membrane protein</topology>
    </subcellularLocation>
</comment>
<dbReference type="GO" id="GO:0016491">
    <property type="term" value="F:oxidoreductase activity"/>
    <property type="evidence" value="ECO:0007669"/>
    <property type="project" value="TreeGrafter"/>
</dbReference>
<organism evidence="15 16">
    <name type="scientific">Candidatus Sulfotelmatobacter kueseliae</name>
    <dbReference type="NCBI Taxonomy" id="2042962"/>
    <lineage>
        <taxon>Bacteria</taxon>
        <taxon>Pseudomonadati</taxon>
        <taxon>Acidobacteriota</taxon>
        <taxon>Terriglobia</taxon>
        <taxon>Terriglobales</taxon>
        <taxon>Candidatus Korobacteraceae</taxon>
        <taxon>Candidatus Sulfotelmatobacter</taxon>
    </lineage>
</organism>
<keyword evidence="3" id="KW-0349">Heme</keyword>
<dbReference type="SUPFAM" id="SSF48695">
    <property type="entry name" value="Multiheme cytochromes"/>
    <property type="match status" value="2"/>
</dbReference>
<evidence type="ECO:0000256" key="5">
    <source>
        <dbReference type="ARBA" id="ARBA00022723"/>
    </source>
</evidence>